<dbReference type="GO" id="GO:0009279">
    <property type="term" value="C:cell outer membrane"/>
    <property type="evidence" value="ECO:0007669"/>
    <property type="project" value="UniProtKB-SubCell"/>
</dbReference>
<evidence type="ECO:0000256" key="1">
    <source>
        <dbReference type="ARBA" id="ARBA00004571"/>
    </source>
</evidence>
<comment type="subcellular location">
    <subcellularLocation>
        <location evidence="1">Cell outer membrane</location>
        <topology evidence="1">Multi-pass membrane protein</topology>
    </subcellularLocation>
</comment>
<dbReference type="RefSeq" id="WP_078751820.1">
    <property type="nucleotide sequence ID" value="NZ_FUXU01000012.1"/>
</dbReference>
<dbReference type="PANTHER" id="PTHR35093">
    <property type="entry name" value="OUTER MEMBRANE PROTEIN NMB0088-RELATED"/>
    <property type="match status" value="1"/>
</dbReference>
<name>A0A1T4UCD4_9GAMM</name>
<gene>
    <name evidence="9" type="ORF">SAMN02745132_01390</name>
</gene>
<dbReference type="InterPro" id="IPR005017">
    <property type="entry name" value="OMPP1/FadL/TodX"/>
</dbReference>
<dbReference type="AlphaFoldDB" id="A0A1T4UCD4"/>
<feature type="signal peptide" evidence="8">
    <location>
        <begin position="1"/>
        <end position="23"/>
    </location>
</feature>
<keyword evidence="6" id="KW-0472">Membrane</keyword>
<keyword evidence="5 8" id="KW-0732">Signal</keyword>
<keyword evidence="4" id="KW-0812">Transmembrane</keyword>
<proteinExistence type="inferred from homology"/>
<evidence type="ECO:0000256" key="3">
    <source>
        <dbReference type="ARBA" id="ARBA00022452"/>
    </source>
</evidence>
<dbReference type="GO" id="GO:0015483">
    <property type="term" value="F:long-chain fatty acid transporting porin activity"/>
    <property type="evidence" value="ECO:0007669"/>
    <property type="project" value="TreeGrafter"/>
</dbReference>
<evidence type="ECO:0000313" key="10">
    <source>
        <dbReference type="Proteomes" id="UP000190162"/>
    </source>
</evidence>
<dbReference type="Pfam" id="PF03349">
    <property type="entry name" value="Toluene_X"/>
    <property type="match status" value="1"/>
</dbReference>
<protein>
    <submittedName>
        <fullName evidence="9">Long-chain fatty acid transport protein</fullName>
    </submittedName>
</protein>
<dbReference type="EMBL" id="FUXU01000012">
    <property type="protein sequence ID" value="SKA50374.1"/>
    <property type="molecule type" value="Genomic_DNA"/>
</dbReference>
<sequence>MKRVTNRTLLSVAIALATFQAHGAGFQISEHSASGLGRAFAGEAAIADNAAVAVRNPAAMTMFDSAQLSGGISFIQPDVNAKVNSVGGNSPSLFPNTSSEHSGVAPDAVVPNVHYVRPIDEKSAFGLSVFSNFGLATEYPSDSVAGPIAGQTELTTIDFNVNYAYKITPQWSLGFGLNAIYADASLVRNAGAAVYGSSKTQLAALGITSPTDEVTNLKGDGWGFGWNAGVLWEINENNRLGLSYRSETDITLDGDYRGTSNAQSVLTGGTVPGELELNLPDIFEFSGYHKVAPKWAIHYSAMRIGWSSFQELKATSTSCTSATAGAGVCLQKDEKWDDSWRYAIGATHYLNNAWTLRAGIAVDESPVPDSHRTLSIPDTERNWYTLGATYQASDKLTIDGGFAYLNGDSVSGTETESGTAFTFEAGGDAYIYSISANYTF</sequence>
<evidence type="ECO:0000256" key="4">
    <source>
        <dbReference type="ARBA" id="ARBA00022692"/>
    </source>
</evidence>
<dbReference type="Proteomes" id="UP000190162">
    <property type="component" value="Unassembled WGS sequence"/>
</dbReference>
<dbReference type="SUPFAM" id="SSF56935">
    <property type="entry name" value="Porins"/>
    <property type="match status" value="1"/>
</dbReference>
<dbReference type="OrthoDB" id="19849at2"/>
<evidence type="ECO:0000313" key="9">
    <source>
        <dbReference type="EMBL" id="SKA50374.1"/>
    </source>
</evidence>
<feature type="chain" id="PRO_5013227758" evidence="8">
    <location>
        <begin position="24"/>
        <end position="440"/>
    </location>
</feature>
<keyword evidence="10" id="KW-1185">Reference proteome</keyword>
<accession>A0A1T4UCD4</accession>
<keyword evidence="3" id="KW-1134">Transmembrane beta strand</keyword>
<dbReference type="Gene3D" id="2.40.160.60">
    <property type="entry name" value="Outer membrane protein transport protein (OMPP1/FadL/TodX)"/>
    <property type="match status" value="1"/>
</dbReference>
<evidence type="ECO:0000256" key="6">
    <source>
        <dbReference type="ARBA" id="ARBA00023136"/>
    </source>
</evidence>
<evidence type="ECO:0000256" key="8">
    <source>
        <dbReference type="SAM" id="SignalP"/>
    </source>
</evidence>
<reference evidence="10" key="1">
    <citation type="submission" date="2017-02" db="EMBL/GenBank/DDBJ databases">
        <authorList>
            <person name="Varghese N."/>
            <person name="Submissions S."/>
        </authorList>
    </citation>
    <scope>NUCLEOTIDE SEQUENCE [LARGE SCALE GENOMIC DNA]</scope>
    <source>
        <strain evidence="10">DSM 22720</strain>
    </source>
</reference>
<evidence type="ECO:0000256" key="7">
    <source>
        <dbReference type="ARBA" id="ARBA00023237"/>
    </source>
</evidence>
<evidence type="ECO:0000256" key="5">
    <source>
        <dbReference type="ARBA" id="ARBA00022729"/>
    </source>
</evidence>
<keyword evidence="7" id="KW-0998">Cell outer membrane</keyword>
<evidence type="ECO:0000256" key="2">
    <source>
        <dbReference type="ARBA" id="ARBA00008163"/>
    </source>
</evidence>
<dbReference type="PANTHER" id="PTHR35093:SF3">
    <property type="entry name" value="LONG-CHAIN FATTY ACID TRANSPORT PROTEIN"/>
    <property type="match status" value="1"/>
</dbReference>
<organism evidence="9 10">
    <name type="scientific">Enterovibrio nigricans DSM 22720</name>
    <dbReference type="NCBI Taxonomy" id="1121868"/>
    <lineage>
        <taxon>Bacteria</taxon>
        <taxon>Pseudomonadati</taxon>
        <taxon>Pseudomonadota</taxon>
        <taxon>Gammaproteobacteria</taxon>
        <taxon>Vibrionales</taxon>
        <taxon>Vibrionaceae</taxon>
        <taxon>Enterovibrio</taxon>
    </lineage>
</organism>
<comment type="similarity">
    <text evidence="2">Belongs to the OmpP1/FadL family.</text>
</comment>